<organism evidence="1 2">
    <name type="scientific">Agathobacter rectalis</name>
    <dbReference type="NCBI Taxonomy" id="39491"/>
    <lineage>
        <taxon>Bacteria</taxon>
        <taxon>Bacillati</taxon>
        <taxon>Bacillota</taxon>
        <taxon>Clostridia</taxon>
        <taxon>Lachnospirales</taxon>
        <taxon>Lachnospiraceae</taxon>
        <taxon>Agathobacter</taxon>
    </lineage>
</organism>
<evidence type="ECO:0000313" key="1">
    <source>
        <dbReference type="EMBL" id="RHI25646.1"/>
    </source>
</evidence>
<accession>A0A414ZQX2</accession>
<dbReference type="EMBL" id="QRKN01000001">
    <property type="protein sequence ID" value="RHI25646.1"/>
    <property type="molecule type" value="Genomic_DNA"/>
</dbReference>
<dbReference type="GO" id="GO:0008270">
    <property type="term" value="F:zinc ion binding"/>
    <property type="evidence" value="ECO:0007669"/>
    <property type="project" value="InterPro"/>
</dbReference>
<dbReference type="SUPFAM" id="SSF57701">
    <property type="entry name" value="Zn2/Cys6 DNA-binding domain"/>
    <property type="match status" value="1"/>
</dbReference>
<gene>
    <name evidence="1" type="ORF">DW172_02895</name>
</gene>
<protein>
    <submittedName>
        <fullName evidence="1">Uncharacterized protein</fullName>
    </submittedName>
</protein>
<dbReference type="AlphaFoldDB" id="A0A414ZQX2"/>
<sequence>MKQFKNKFIGFKQNIEEMNKYIDKMPHRVIIDPAEYKERFGFDWLYERDIVEILDKRIEEKHDLIKMVQYVCPLCHSEKWKCPYPINHFYTKSAKWQQCLECAYVGNFLEHHKFYYMKDIYRC</sequence>
<reference evidence="1 2" key="1">
    <citation type="submission" date="2018-08" db="EMBL/GenBank/DDBJ databases">
        <title>A genome reference for cultivated species of the human gut microbiota.</title>
        <authorList>
            <person name="Zou Y."/>
            <person name="Xue W."/>
            <person name="Luo G."/>
        </authorList>
    </citation>
    <scope>NUCLEOTIDE SEQUENCE [LARGE SCALE GENOMIC DNA]</scope>
    <source>
        <strain evidence="1 2">AM16-11</strain>
    </source>
</reference>
<name>A0A414ZQX2_9FIRM</name>
<dbReference type="InterPro" id="IPR036864">
    <property type="entry name" value="Zn2-C6_fun-type_DNA-bd_sf"/>
</dbReference>
<proteinExistence type="predicted"/>
<comment type="caution">
    <text evidence="1">The sequence shown here is derived from an EMBL/GenBank/DDBJ whole genome shotgun (WGS) entry which is preliminary data.</text>
</comment>
<dbReference type="GO" id="GO:0000981">
    <property type="term" value="F:DNA-binding transcription factor activity, RNA polymerase II-specific"/>
    <property type="evidence" value="ECO:0007669"/>
    <property type="project" value="InterPro"/>
</dbReference>
<evidence type="ECO:0000313" key="2">
    <source>
        <dbReference type="Proteomes" id="UP000285865"/>
    </source>
</evidence>
<dbReference type="Proteomes" id="UP000285865">
    <property type="component" value="Unassembled WGS sequence"/>
</dbReference>
<dbReference type="RefSeq" id="WP_118257122.1">
    <property type="nucleotide sequence ID" value="NZ_QRKN01000001.1"/>
</dbReference>